<dbReference type="InterPro" id="IPR016160">
    <property type="entry name" value="Ald_DH_CS_CYS"/>
</dbReference>
<dbReference type="GO" id="GO:0006081">
    <property type="term" value="P:aldehyde metabolic process"/>
    <property type="evidence" value="ECO:0007669"/>
    <property type="project" value="InterPro"/>
</dbReference>
<feature type="domain" description="Aldehyde dehydrogenase" evidence="3">
    <location>
        <begin position="41"/>
        <end position="124"/>
    </location>
</feature>
<organism evidence="4 5">
    <name type="scientific">Rhipicephalus microplus</name>
    <name type="common">Cattle tick</name>
    <name type="synonym">Boophilus microplus</name>
    <dbReference type="NCBI Taxonomy" id="6941"/>
    <lineage>
        <taxon>Eukaryota</taxon>
        <taxon>Metazoa</taxon>
        <taxon>Ecdysozoa</taxon>
        <taxon>Arthropoda</taxon>
        <taxon>Chelicerata</taxon>
        <taxon>Arachnida</taxon>
        <taxon>Acari</taxon>
        <taxon>Parasitiformes</taxon>
        <taxon>Ixodida</taxon>
        <taxon>Ixodoidea</taxon>
        <taxon>Ixodidae</taxon>
        <taxon>Rhipicephalinae</taxon>
        <taxon>Rhipicephalus</taxon>
        <taxon>Boophilus</taxon>
    </lineage>
</organism>
<accession>A0A9J6ENN7</accession>
<gene>
    <name evidence="4" type="ORF">HPB51_016354</name>
</gene>
<comment type="similarity">
    <text evidence="1">Belongs to the aldehyde dehydrogenase family.</text>
</comment>
<dbReference type="PANTHER" id="PTHR43570:SF16">
    <property type="entry name" value="ALDEHYDE DEHYDROGENASE TYPE III, ISOFORM Q"/>
    <property type="match status" value="1"/>
</dbReference>
<dbReference type="InterPro" id="IPR012394">
    <property type="entry name" value="Aldehyde_DH_NAD(P)"/>
</dbReference>
<dbReference type="Gene3D" id="3.40.309.10">
    <property type="entry name" value="Aldehyde Dehydrogenase, Chain A, domain 2"/>
    <property type="match status" value="2"/>
</dbReference>
<keyword evidence="5" id="KW-1185">Reference proteome</keyword>
<dbReference type="AlphaFoldDB" id="A0A9J6ENN7"/>
<evidence type="ECO:0000313" key="4">
    <source>
        <dbReference type="EMBL" id="KAH8036050.1"/>
    </source>
</evidence>
<evidence type="ECO:0000256" key="2">
    <source>
        <dbReference type="ARBA" id="ARBA00023002"/>
    </source>
</evidence>
<dbReference type="InterPro" id="IPR015590">
    <property type="entry name" value="Aldehyde_DH_dom"/>
</dbReference>
<dbReference type="Proteomes" id="UP000821866">
    <property type="component" value="Chromosome 11"/>
</dbReference>
<sequence>MSASLEDYTATLCQKDLERCEEETRIISEWTHSRFVRATVPVYVDEVVDLPVACRRLMWGKYVNAGQTCIAPDYVLCHTAVYAQFVDTCQKVITEFYSEQPKESADLGRIVNTSHCRLKLSIVSISSSQARDEYCIVFQIFGPVLPILRVNSADEAIEFINQRLATCEVFFSLQTALEVLKEH</sequence>
<dbReference type="EMBL" id="JABSTU010000003">
    <property type="protein sequence ID" value="KAH8036050.1"/>
    <property type="molecule type" value="Genomic_DNA"/>
</dbReference>
<dbReference type="GO" id="GO:0004029">
    <property type="term" value="F:aldehyde dehydrogenase (NAD+) activity"/>
    <property type="evidence" value="ECO:0007669"/>
    <property type="project" value="TreeGrafter"/>
</dbReference>
<name>A0A9J6ENN7_RHIMP</name>
<dbReference type="InterPro" id="IPR016163">
    <property type="entry name" value="Ald_DH_C"/>
</dbReference>
<evidence type="ECO:0000259" key="3">
    <source>
        <dbReference type="Pfam" id="PF00171"/>
    </source>
</evidence>
<dbReference type="SUPFAM" id="SSF53720">
    <property type="entry name" value="ALDH-like"/>
    <property type="match status" value="1"/>
</dbReference>
<protein>
    <recommendedName>
        <fullName evidence="3">Aldehyde dehydrogenase domain-containing protein</fullName>
    </recommendedName>
</protein>
<dbReference type="VEuPathDB" id="VectorBase:LOC119180935"/>
<evidence type="ECO:0000256" key="1">
    <source>
        <dbReference type="ARBA" id="ARBA00009986"/>
    </source>
</evidence>
<proteinExistence type="inferred from homology"/>
<keyword evidence="2" id="KW-0560">Oxidoreductase</keyword>
<evidence type="ECO:0000313" key="5">
    <source>
        <dbReference type="Proteomes" id="UP000821866"/>
    </source>
</evidence>
<dbReference type="InterPro" id="IPR016161">
    <property type="entry name" value="Ald_DH/histidinol_DH"/>
</dbReference>
<reference evidence="4" key="1">
    <citation type="journal article" date="2020" name="Cell">
        <title>Large-Scale Comparative Analyses of Tick Genomes Elucidate Their Genetic Diversity and Vector Capacities.</title>
        <authorList>
            <consortium name="Tick Genome and Microbiome Consortium (TIGMIC)"/>
            <person name="Jia N."/>
            <person name="Wang J."/>
            <person name="Shi W."/>
            <person name="Du L."/>
            <person name="Sun Y."/>
            <person name="Zhan W."/>
            <person name="Jiang J.F."/>
            <person name="Wang Q."/>
            <person name="Zhang B."/>
            <person name="Ji P."/>
            <person name="Bell-Sakyi L."/>
            <person name="Cui X.M."/>
            <person name="Yuan T.T."/>
            <person name="Jiang B.G."/>
            <person name="Yang W.F."/>
            <person name="Lam T.T."/>
            <person name="Chang Q.C."/>
            <person name="Ding S.J."/>
            <person name="Wang X.J."/>
            <person name="Zhu J.G."/>
            <person name="Ruan X.D."/>
            <person name="Zhao L."/>
            <person name="Wei J.T."/>
            <person name="Ye R.Z."/>
            <person name="Que T.C."/>
            <person name="Du C.H."/>
            <person name="Zhou Y.H."/>
            <person name="Cheng J.X."/>
            <person name="Dai P.F."/>
            <person name="Guo W.B."/>
            <person name="Han X.H."/>
            <person name="Huang E.J."/>
            <person name="Li L.F."/>
            <person name="Wei W."/>
            <person name="Gao Y.C."/>
            <person name="Liu J.Z."/>
            <person name="Shao H.Z."/>
            <person name="Wang X."/>
            <person name="Wang C.C."/>
            <person name="Yang T.C."/>
            <person name="Huo Q.B."/>
            <person name="Li W."/>
            <person name="Chen H.Y."/>
            <person name="Chen S.E."/>
            <person name="Zhou L.G."/>
            <person name="Ni X.B."/>
            <person name="Tian J.H."/>
            <person name="Sheng Y."/>
            <person name="Liu T."/>
            <person name="Pan Y.S."/>
            <person name="Xia L.Y."/>
            <person name="Li J."/>
            <person name="Zhao F."/>
            <person name="Cao W.C."/>
        </authorList>
    </citation>
    <scope>NUCLEOTIDE SEQUENCE</scope>
    <source>
        <strain evidence="4">Rmic-2018</strain>
    </source>
</reference>
<comment type="caution">
    <text evidence="4">The sequence shown here is derived from an EMBL/GenBank/DDBJ whole genome shotgun (WGS) entry which is preliminary data.</text>
</comment>
<dbReference type="GO" id="GO:0005737">
    <property type="term" value="C:cytoplasm"/>
    <property type="evidence" value="ECO:0007669"/>
    <property type="project" value="TreeGrafter"/>
</dbReference>
<dbReference type="PROSITE" id="PS00070">
    <property type="entry name" value="ALDEHYDE_DEHYDR_CYS"/>
    <property type="match status" value="1"/>
</dbReference>
<dbReference type="Pfam" id="PF00171">
    <property type="entry name" value="Aldedh"/>
    <property type="match status" value="1"/>
</dbReference>
<dbReference type="PANTHER" id="PTHR43570">
    <property type="entry name" value="ALDEHYDE DEHYDROGENASE"/>
    <property type="match status" value="1"/>
</dbReference>
<reference evidence="4" key="2">
    <citation type="submission" date="2021-09" db="EMBL/GenBank/DDBJ databases">
        <authorList>
            <person name="Jia N."/>
            <person name="Wang J."/>
            <person name="Shi W."/>
            <person name="Du L."/>
            <person name="Sun Y."/>
            <person name="Zhan W."/>
            <person name="Jiang J."/>
            <person name="Wang Q."/>
            <person name="Zhang B."/>
            <person name="Ji P."/>
            <person name="Sakyi L.B."/>
            <person name="Cui X."/>
            <person name="Yuan T."/>
            <person name="Jiang B."/>
            <person name="Yang W."/>
            <person name="Lam T.T.-Y."/>
            <person name="Chang Q."/>
            <person name="Ding S."/>
            <person name="Wang X."/>
            <person name="Zhu J."/>
            <person name="Ruan X."/>
            <person name="Zhao L."/>
            <person name="Wei J."/>
            <person name="Que T."/>
            <person name="Du C."/>
            <person name="Cheng J."/>
            <person name="Dai P."/>
            <person name="Han X."/>
            <person name="Huang E."/>
            <person name="Gao Y."/>
            <person name="Liu J."/>
            <person name="Shao H."/>
            <person name="Ye R."/>
            <person name="Li L."/>
            <person name="Wei W."/>
            <person name="Wang X."/>
            <person name="Wang C."/>
            <person name="Huo Q."/>
            <person name="Li W."/>
            <person name="Guo W."/>
            <person name="Chen H."/>
            <person name="Chen S."/>
            <person name="Zhou L."/>
            <person name="Zhou L."/>
            <person name="Ni X."/>
            <person name="Tian J."/>
            <person name="Zhou Y."/>
            <person name="Sheng Y."/>
            <person name="Liu T."/>
            <person name="Pan Y."/>
            <person name="Xia L."/>
            <person name="Li J."/>
            <person name="Zhao F."/>
            <person name="Cao W."/>
        </authorList>
    </citation>
    <scope>NUCLEOTIDE SEQUENCE</scope>
    <source>
        <strain evidence="4">Rmic-2018</strain>
        <tissue evidence="4">Larvae</tissue>
    </source>
</reference>